<dbReference type="PROSITE" id="PS51471">
    <property type="entry name" value="FE2OG_OXY"/>
    <property type="match status" value="1"/>
</dbReference>
<evidence type="ECO:0000313" key="6">
    <source>
        <dbReference type="RefSeq" id="XP_010479556.1"/>
    </source>
</evidence>
<dbReference type="SUPFAM" id="SSF51197">
    <property type="entry name" value="Clavaminate synthase-like"/>
    <property type="match status" value="1"/>
</dbReference>
<evidence type="ECO:0000256" key="2">
    <source>
        <dbReference type="ARBA" id="ARBA00023004"/>
    </source>
</evidence>
<evidence type="ECO:0000313" key="5">
    <source>
        <dbReference type="Proteomes" id="UP000694864"/>
    </source>
</evidence>
<dbReference type="InterPro" id="IPR027443">
    <property type="entry name" value="IPNS-like_sf"/>
</dbReference>
<dbReference type="Proteomes" id="UP000694864">
    <property type="component" value="Chromosome 17"/>
</dbReference>
<evidence type="ECO:0000256" key="3">
    <source>
        <dbReference type="RuleBase" id="RU003682"/>
    </source>
</evidence>
<name>A0ABM0X2B7_CAMSA</name>
<dbReference type="InterPro" id="IPR050231">
    <property type="entry name" value="Iron_ascorbate_oxido_reductase"/>
</dbReference>
<dbReference type="InterPro" id="IPR026992">
    <property type="entry name" value="DIOX_N"/>
</dbReference>
<protein>
    <submittedName>
        <fullName evidence="6">Gibberellin 2-beta-dioxygenase 7</fullName>
    </submittedName>
</protein>
<dbReference type="RefSeq" id="XP_010479556.1">
    <property type="nucleotide sequence ID" value="XM_010481254.2"/>
</dbReference>
<dbReference type="InterPro" id="IPR005123">
    <property type="entry name" value="Oxoglu/Fe-dep_dioxygenase_dom"/>
</dbReference>
<keyword evidence="5" id="KW-1185">Reference proteome</keyword>
<dbReference type="GeneID" id="104758394"/>
<keyword evidence="1 3" id="KW-0479">Metal-binding</keyword>
<comment type="similarity">
    <text evidence="3">Belongs to the iron/ascorbate-dependent oxidoreductase family.</text>
</comment>
<sequence>MASQPPFQTNFCSIFGSSFPKSTSDNSYTNTSTIQTAGLKLPVIDLSHLTSGEEVKRKRCVKQMVAAAKEWGFFQIVNHGIPRKVFEMMLVEEKKLFDRPFSSKVRESFSGLSKNSYRWGNPNASSPAQYSFSEAFHITLSEIPKLSEDGNNLRTTVETYAQEIARVAQLICEVLVKQVNVNSKYFENIYELKNSFLRLNKYHPRVFGSEVFGLVPHTDTSFLTILFQDQIGGLELKKNEQWISVKPCSEALTVNVGDMFQALSNGVYQSVRHRVISPVNMERLSIAFFVCPNLETEIEYFGYPKKYRRFSFREYKEQSERDVKETGDKVGLSRFLI</sequence>
<evidence type="ECO:0000256" key="1">
    <source>
        <dbReference type="ARBA" id="ARBA00022723"/>
    </source>
</evidence>
<dbReference type="PANTHER" id="PTHR47990">
    <property type="entry name" value="2-OXOGLUTARATE (2OG) AND FE(II)-DEPENDENT OXYGENASE SUPERFAMILY PROTEIN-RELATED"/>
    <property type="match status" value="1"/>
</dbReference>
<dbReference type="InterPro" id="IPR044861">
    <property type="entry name" value="IPNS-like_FE2OG_OXY"/>
</dbReference>
<gene>
    <name evidence="6" type="primary">LOC104758394</name>
</gene>
<dbReference type="Pfam" id="PF03171">
    <property type="entry name" value="2OG-FeII_Oxy"/>
    <property type="match status" value="1"/>
</dbReference>
<reference evidence="5" key="1">
    <citation type="journal article" date="2014" name="Nat. Commun.">
        <title>The emerging biofuel crop Camelina sativa retains a highly undifferentiated hexaploid genome structure.</title>
        <authorList>
            <person name="Kagale S."/>
            <person name="Koh C."/>
            <person name="Nixon J."/>
            <person name="Bollina V."/>
            <person name="Clarke W.E."/>
            <person name="Tuteja R."/>
            <person name="Spillane C."/>
            <person name="Robinson S.J."/>
            <person name="Links M.G."/>
            <person name="Clarke C."/>
            <person name="Higgins E.E."/>
            <person name="Huebert T."/>
            <person name="Sharpe A.G."/>
            <person name="Parkin I.A."/>
        </authorList>
    </citation>
    <scope>NUCLEOTIDE SEQUENCE [LARGE SCALE GENOMIC DNA]</scope>
    <source>
        <strain evidence="5">cv. DH55</strain>
    </source>
</reference>
<dbReference type="Gene3D" id="2.60.120.330">
    <property type="entry name" value="B-lactam Antibiotic, Isopenicillin N Synthase, Chain"/>
    <property type="match status" value="1"/>
</dbReference>
<accession>A0ABM0X2B7</accession>
<dbReference type="Pfam" id="PF14226">
    <property type="entry name" value="DIOX_N"/>
    <property type="match status" value="1"/>
</dbReference>
<proteinExistence type="inferred from homology"/>
<keyword evidence="2 3" id="KW-0408">Iron</keyword>
<feature type="domain" description="Fe2OG dioxygenase" evidence="4">
    <location>
        <begin position="193"/>
        <end position="292"/>
    </location>
</feature>
<keyword evidence="3" id="KW-0560">Oxidoreductase</keyword>
<evidence type="ECO:0000259" key="4">
    <source>
        <dbReference type="PROSITE" id="PS51471"/>
    </source>
</evidence>
<organism evidence="5 6">
    <name type="scientific">Camelina sativa</name>
    <name type="common">False flax</name>
    <name type="synonym">Myagrum sativum</name>
    <dbReference type="NCBI Taxonomy" id="90675"/>
    <lineage>
        <taxon>Eukaryota</taxon>
        <taxon>Viridiplantae</taxon>
        <taxon>Streptophyta</taxon>
        <taxon>Embryophyta</taxon>
        <taxon>Tracheophyta</taxon>
        <taxon>Spermatophyta</taxon>
        <taxon>Magnoliopsida</taxon>
        <taxon>eudicotyledons</taxon>
        <taxon>Gunneridae</taxon>
        <taxon>Pentapetalae</taxon>
        <taxon>rosids</taxon>
        <taxon>malvids</taxon>
        <taxon>Brassicales</taxon>
        <taxon>Brassicaceae</taxon>
        <taxon>Camelineae</taxon>
        <taxon>Camelina</taxon>
    </lineage>
</organism>
<reference evidence="6" key="2">
    <citation type="submission" date="2025-08" db="UniProtKB">
        <authorList>
            <consortium name="RefSeq"/>
        </authorList>
    </citation>
    <scope>IDENTIFICATION</scope>
    <source>
        <tissue evidence="6">Leaf</tissue>
    </source>
</reference>